<evidence type="ECO:0000256" key="2">
    <source>
        <dbReference type="SAM" id="MobiDB-lite"/>
    </source>
</evidence>
<keyword evidence="5" id="KW-1185">Reference proteome</keyword>
<dbReference type="Gene3D" id="1.25.40.10">
    <property type="entry name" value="Tetratricopeptide repeat domain"/>
    <property type="match status" value="1"/>
</dbReference>
<dbReference type="STRING" id="441103.TRN7648_02742"/>
<feature type="transmembrane region" description="Helical" evidence="3">
    <location>
        <begin position="91"/>
        <end position="115"/>
    </location>
</feature>
<dbReference type="EMBL" id="CYSE01000005">
    <property type="protein sequence ID" value="CUH80013.1"/>
    <property type="molecule type" value="Genomic_DNA"/>
</dbReference>
<evidence type="ECO:0000313" key="4">
    <source>
        <dbReference type="EMBL" id="CUH80013.1"/>
    </source>
</evidence>
<dbReference type="InterPro" id="IPR011990">
    <property type="entry name" value="TPR-like_helical_dom_sf"/>
</dbReference>
<gene>
    <name evidence="4" type="ORF">TRN7648_02742</name>
</gene>
<protein>
    <submittedName>
        <fullName evidence="4">Cytochrome c-type biogenesis protein CcmI</fullName>
    </submittedName>
</protein>
<evidence type="ECO:0000256" key="1">
    <source>
        <dbReference type="ARBA" id="ARBA00022748"/>
    </source>
</evidence>
<keyword evidence="3" id="KW-0812">Transmembrane</keyword>
<dbReference type="NCBIfam" id="TIGR03142">
    <property type="entry name" value="cytochro_ccmI"/>
    <property type="match status" value="1"/>
</dbReference>
<reference evidence="4 5" key="1">
    <citation type="submission" date="2015-09" db="EMBL/GenBank/DDBJ databases">
        <authorList>
            <consortium name="Swine Surveillance"/>
        </authorList>
    </citation>
    <scope>NUCLEOTIDE SEQUENCE [LARGE SCALE GENOMIC DNA]</scope>
    <source>
        <strain evidence="4 5">CECT 7648</strain>
    </source>
</reference>
<sequence length="410" mass="44326">MTFWIVTSLATLALTASLVMAVLRGRRETGPAEAFDLQVYRDQLSEIERDAASGKIPAEEAERLKVEISRRILSADAKLRAGAETGGQPRAAAVVMSALMALVLLGGGFGLYTWLGAPGYPDLPLQARKDAAEEARKSRPSQADAEARVPAQANPEVPAEYMDLVTKLREAVANRPDDLQGHVLLARSEAAIGNYKASYQAQARIVQLKGEDATAKDYADLADMMILAAGGFVSPEAQKVIEKTLSIDPRNEVARFYGGLMMAQTGRPDIGFRMWDELLRNSAPDAPWVQPIRQQIEEMAFRAGVSDYQLPAQTPPMLRGPSSDDVAAAAELTGEERMDMIRGMVGQLSERLATEGGTPQEWSRLISSLTVLGNMEQATEIWVEAQTVFANEPEALATIRSAAQNAGVAD</sequence>
<dbReference type="AlphaFoldDB" id="A0A0P1GEX0"/>
<keyword evidence="1" id="KW-0201">Cytochrome c-type biogenesis</keyword>
<dbReference type="OrthoDB" id="9815847at2"/>
<proteinExistence type="predicted"/>
<dbReference type="Proteomes" id="UP000054935">
    <property type="component" value="Unassembled WGS sequence"/>
</dbReference>
<keyword evidence="3" id="KW-0472">Membrane</keyword>
<dbReference type="GO" id="GO:0017004">
    <property type="term" value="P:cytochrome complex assembly"/>
    <property type="evidence" value="ECO:0007669"/>
    <property type="project" value="UniProtKB-KW"/>
</dbReference>
<dbReference type="SUPFAM" id="SSF48452">
    <property type="entry name" value="TPR-like"/>
    <property type="match status" value="1"/>
</dbReference>
<dbReference type="InterPro" id="IPR017560">
    <property type="entry name" value="Cyt_c_biogenesis_CcmI"/>
</dbReference>
<organism evidence="4 5">
    <name type="scientific">Tropicibacter naphthalenivorans</name>
    <dbReference type="NCBI Taxonomy" id="441103"/>
    <lineage>
        <taxon>Bacteria</taxon>
        <taxon>Pseudomonadati</taxon>
        <taxon>Pseudomonadota</taxon>
        <taxon>Alphaproteobacteria</taxon>
        <taxon>Rhodobacterales</taxon>
        <taxon>Roseobacteraceae</taxon>
        <taxon>Tropicibacter</taxon>
    </lineage>
</organism>
<evidence type="ECO:0000313" key="5">
    <source>
        <dbReference type="Proteomes" id="UP000054935"/>
    </source>
</evidence>
<name>A0A0P1GEX0_9RHOB</name>
<feature type="region of interest" description="Disordered" evidence="2">
    <location>
        <begin position="131"/>
        <end position="151"/>
    </location>
</feature>
<evidence type="ECO:0000256" key="3">
    <source>
        <dbReference type="SAM" id="Phobius"/>
    </source>
</evidence>
<keyword evidence="3" id="KW-1133">Transmembrane helix</keyword>
<accession>A0A0P1GEX0</accession>
<dbReference type="RefSeq" id="WP_058248241.1">
    <property type="nucleotide sequence ID" value="NZ_CYSE01000005.1"/>
</dbReference>